<comment type="similarity">
    <text evidence="1">Belongs to the short-chain dehydrogenases/reductases (SDR) family.</text>
</comment>
<dbReference type="PANTHER" id="PTHR43943:SF2">
    <property type="entry name" value="DEHYDROGENASE_REDUCTASE 4"/>
    <property type="match status" value="1"/>
</dbReference>
<dbReference type="FunFam" id="3.40.50.720:FF:000084">
    <property type="entry name" value="Short-chain dehydrogenase reductase"/>
    <property type="match status" value="1"/>
</dbReference>
<dbReference type="NCBIfam" id="NF005559">
    <property type="entry name" value="PRK07231.1"/>
    <property type="match status" value="1"/>
</dbReference>
<evidence type="ECO:0000313" key="2">
    <source>
        <dbReference type="EMBL" id="SFR80220.1"/>
    </source>
</evidence>
<dbReference type="Pfam" id="PF13561">
    <property type="entry name" value="adh_short_C2"/>
    <property type="match status" value="1"/>
</dbReference>
<dbReference type="PANTHER" id="PTHR43943">
    <property type="entry name" value="DEHYDROGENASE/REDUCTASE (SDR FAMILY) MEMBER 4"/>
    <property type="match status" value="1"/>
</dbReference>
<dbReference type="OrthoDB" id="9789398at2"/>
<proteinExistence type="inferred from homology"/>
<dbReference type="Proteomes" id="UP000198824">
    <property type="component" value="Unassembled WGS sequence"/>
</dbReference>
<dbReference type="STRING" id="1166337.SAMN05192580_0543"/>
<dbReference type="CDD" id="cd05233">
    <property type="entry name" value="SDR_c"/>
    <property type="match status" value="1"/>
</dbReference>
<dbReference type="InterPro" id="IPR020904">
    <property type="entry name" value="Sc_DH/Rdtase_CS"/>
</dbReference>
<gene>
    <name evidence="2" type="ORF">SAMN05192580_0543</name>
</gene>
<dbReference type="AlphaFoldDB" id="A0A1I6JNU9"/>
<dbReference type="RefSeq" id="WP_093310296.1">
    <property type="nucleotide sequence ID" value="NZ_FOZG01000001.1"/>
</dbReference>
<protein>
    <submittedName>
        <fullName evidence="2">NAD(P)-dependent dehydrogenase, short-chain alcohol dehydrogenase family</fullName>
    </submittedName>
</protein>
<dbReference type="PROSITE" id="PS00061">
    <property type="entry name" value="ADH_SHORT"/>
    <property type="match status" value="1"/>
</dbReference>
<evidence type="ECO:0000313" key="3">
    <source>
        <dbReference type="Proteomes" id="UP000198824"/>
    </source>
</evidence>
<dbReference type="PRINTS" id="PR00081">
    <property type="entry name" value="GDHRDH"/>
</dbReference>
<accession>A0A1I6JNU9</accession>
<dbReference type="InterPro" id="IPR002347">
    <property type="entry name" value="SDR_fam"/>
</dbReference>
<name>A0A1I6JNU9_9SPHN</name>
<keyword evidence="3" id="KW-1185">Reference proteome</keyword>
<organism evidence="2 3">
    <name type="scientific">Sphingomonas jatrophae</name>
    <dbReference type="NCBI Taxonomy" id="1166337"/>
    <lineage>
        <taxon>Bacteria</taxon>
        <taxon>Pseudomonadati</taxon>
        <taxon>Pseudomonadota</taxon>
        <taxon>Alphaproteobacteria</taxon>
        <taxon>Sphingomonadales</taxon>
        <taxon>Sphingomonadaceae</taxon>
        <taxon>Sphingomonas</taxon>
    </lineage>
</organism>
<dbReference type="SUPFAM" id="SSF51735">
    <property type="entry name" value="NAD(P)-binding Rossmann-fold domains"/>
    <property type="match status" value="1"/>
</dbReference>
<sequence length="255" mass="27003">MSKLFDLSGRAAIVTGSTRGIGRAIAEALVEQGAHVAISSRKQAACDQVASELNARHGEGRAIGVAASLGSKDELQALVDRTRDAFGQIDILVCNAASNPYFGSLSGISDDRFRKILDNNILANHWLIQMVLPEMVERRAGSVILISSIAGLKGSQTIGAYGVSKAADLQLVRNYAQENGRHNVRFNAIAPGLIKTDFAKALWDDPEQRRALIGDLPMDRVGEPEEIAGAAVFLASDAASYMTGQAIIIDGGATS</sequence>
<dbReference type="InterPro" id="IPR036291">
    <property type="entry name" value="NAD(P)-bd_dom_sf"/>
</dbReference>
<evidence type="ECO:0000256" key="1">
    <source>
        <dbReference type="ARBA" id="ARBA00006484"/>
    </source>
</evidence>
<dbReference type="Gene3D" id="3.40.50.720">
    <property type="entry name" value="NAD(P)-binding Rossmann-like Domain"/>
    <property type="match status" value="1"/>
</dbReference>
<reference evidence="2 3" key="1">
    <citation type="submission" date="2016-10" db="EMBL/GenBank/DDBJ databases">
        <authorList>
            <person name="de Groot N.N."/>
        </authorList>
    </citation>
    <scope>NUCLEOTIDE SEQUENCE [LARGE SCALE GENOMIC DNA]</scope>
    <source>
        <strain evidence="2 3">S5-249</strain>
    </source>
</reference>
<dbReference type="EMBL" id="FOZG01000001">
    <property type="protein sequence ID" value="SFR80220.1"/>
    <property type="molecule type" value="Genomic_DNA"/>
</dbReference>